<dbReference type="InterPro" id="IPR000408">
    <property type="entry name" value="Reg_chr_condens"/>
</dbReference>
<dbReference type="PROSITE" id="PS50012">
    <property type="entry name" value="RCC1_3"/>
    <property type="match status" value="1"/>
</dbReference>
<comment type="caution">
    <text evidence="3">The sequence shown here is derived from an EMBL/GenBank/DDBJ whole genome shotgun (WGS) entry which is preliminary data.</text>
</comment>
<evidence type="ECO:0000313" key="4">
    <source>
        <dbReference type="Proteomes" id="UP000283543"/>
    </source>
</evidence>
<reference evidence="3 4" key="1">
    <citation type="submission" date="2018-08" db="EMBL/GenBank/DDBJ databases">
        <title>Aphanomyces genome sequencing and annotation.</title>
        <authorList>
            <person name="Minardi D."/>
            <person name="Oidtmann B."/>
            <person name="Van Der Giezen M."/>
            <person name="Studholme D.J."/>
        </authorList>
    </citation>
    <scope>NUCLEOTIDE SEQUENCE [LARGE SCALE GENOMIC DNA]</scope>
    <source>
        <strain evidence="3 4">Si</strain>
    </source>
</reference>
<proteinExistence type="predicted"/>
<dbReference type="InterPro" id="IPR009091">
    <property type="entry name" value="RCC1/BLIP-II"/>
</dbReference>
<feature type="repeat" description="RCC1" evidence="1">
    <location>
        <begin position="7"/>
        <end position="58"/>
    </location>
</feature>
<gene>
    <name evidence="3" type="ORF">DYB34_008438</name>
</gene>
<evidence type="ECO:0000256" key="1">
    <source>
        <dbReference type="PROSITE-ProRule" id="PRU00235"/>
    </source>
</evidence>
<feature type="compositionally biased region" description="Basic residues" evidence="2">
    <location>
        <begin position="257"/>
        <end position="276"/>
    </location>
</feature>
<organism evidence="3 4">
    <name type="scientific">Aphanomyces astaci</name>
    <name type="common">Crayfish plague agent</name>
    <dbReference type="NCBI Taxonomy" id="112090"/>
    <lineage>
        <taxon>Eukaryota</taxon>
        <taxon>Sar</taxon>
        <taxon>Stramenopiles</taxon>
        <taxon>Oomycota</taxon>
        <taxon>Saprolegniomycetes</taxon>
        <taxon>Saprolegniales</taxon>
        <taxon>Verrucalvaceae</taxon>
        <taxon>Aphanomyces</taxon>
    </lineage>
</organism>
<evidence type="ECO:0000256" key="2">
    <source>
        <dbReference type="SAM" id="MobiDB-lite"/>
    </source>
</evidence>
<name>A0A3R6ZNJ1_APHAT</name>
<dbReference type="SUPFAM" id="SSF50985">
    <property type="entry name" value="RCC1/BLIP-II"/>
    <property type="match status" value="1"/>
</dbReference>
<sequence>MCLTDQYDVLAFGANTFGQLGVGDCRDRAYPVEVVFFRKVRVHHVVLGKFHSVRPLHNYDLHNEPSRDEHWRLRQKQLVASDKAHRDAIRKHLDDKTQQKFHDTMHGNHPFLAVLRQLHQSSPLALAHVQLKTLPSADAIATAVKRSGLSRQRSLDKLKFVVDPATMTQVELKVHSPRNKTLTNPRCHSANLHGPVRTSQMLAQSPSLQRALKSAAALRVGRRPAVVFMWTNDVCRDPAVALQPASDPLDAPNNRFKSNHPGHKSWRRLPHHKHSRNGSSGKNNK</sequence>
<dbReference type="Gene3D" id="2.130.10.30">
    <property type="entry name" value="Regulator of chromosome condensation 1/beta-lactamase-inhibitor protein II"/>
    <property type="match status" value="1"/>
</dbReference>
<dbReference type="Pfam" id="PF00415">
    <property type="entry name" value="RCC1"/>
    <property type="match status" value="1"/>
</dbReference>
<dbReference type="EMBL" id="QUTB01005172">
    <property type="protein sequence ID" value="RHY57182.1"/>
    <property type="molecule type" value="Genomic_DNA"/>
</dbReference>
<protein>
    <submittedName>
        <fullName evidence="3">Uncharacterized protein</fullName>
    </submittedName>
</protein>
<evidence type="ECO:0000313" key="3">
    <source>
        <dbReference type="EMBL" id="RHY57182.1"/>
    </source>
</evidence>
<dbReference type="AlphaFoldDB" id="A0A3R6ZNJ1"/>
<feature type="region of interest" description="Disordered" evidence="2">
    <location>
        <begin position="244"/>
        <end position="285"/>
    </location>
</feature>
<accession>A0A3R6ZNJ1</accession>
<dbReference type="Proteomes" id="UP000283543">
    <property type="component" value="Unassembled WGS sequence"/>
</dbReference>